<feature type="chain" id="PRO_5038477052" description="Major fimbrial subunit protein N-terminal domain-containing protein" evidence="5">
    <location>
        <begin position="24"/>
        <end position="934"/>
    </location>
</feature>
<reference evidence="7" key="1">
    <citation type="journal article" date="2021" name="PeerJ">
        <title>Extensive microbial diversity within the chicken gut microbiome revealed by metagenomics and culture.</title>
        <authorList>
            <person name="Gilroy R."/>
            <person name="Ravi A."/>
            <person name="Getino M."/>
            <person name="Pursley I."/>
            <person name="Horton D.L."/>
            <person name="Alikhan N.F."/>
            <person name="Baker D."/>
            <person name="Gharbi K."/>
            <person name="Hall N."/>
            <person name="Watson M."/>
            <person name="Adriaenssens E.M."/>
            <person name="Foster-Nyarko E."/>
            <person name="Jarju S."/>
            <person name="Secka A."/>
            <person name="Antonio M."/>
            <person name="Oren A."/>
            <person name="Chaudhuri R.R."/>
            <person name="La Ragione R."/>
            <person name="Hildebrand F."/>
            <person name="Pallen M.J."/>
        </authorList>
    </citation>
    <scope>NUCLEOTIDE SEQUENCE</scope>
    <source>
        <strain evidence="7">ChiHjej12B11-24981</strain>
    </source>
</reference>
<proteinExistence type="inferred from homology"/>
<dbReference type="EMBL" id="DXCK01000038">
    <property type="protein sequence ID" value="HIZ01077.1"/>
    <property type="molecule type" value="Genomic_DNA"/>
</dbReference>
<evidence type="ECO:0000256" key="4">
    <source>
        <dbReference type="ARBA" id="ARBA00023263"/>
    </source>
</evidence>
<organism evidence="7 8">
    <name type="scientific">Candidatus Bacteroides merdipullorum</name>
    <dbReference type="NCBI Taxonomy" id="2838474"/>
    <lineage>
        <taxon>Bacteria</taxon>
        <taxon>Pseudomonadati</taxon>
        <taxon>Bacteroidota</taxon>
        <taxon>Bacteroidia</taxon>
        <taxon>Bacteroidales</taxon>
        <taxon>Bacteroidaceae</taxon>
        <taxon>Bacteroides</taxon>
    </lineage>
</organism>
<dbReference type="AlphaFoldDB" id="A0A9D2A2S7"/>
<dbReference type="Proteomes" id="UP000824023">
    <property type="component" value="Unassembled WGS sequence"/>
</dbReference>
<sequence>MTRTYLFLLTLLLGLAACTDDLARTDTPQPGPGEGLISLSLPGIVYDNADPTATRTQTDDDEADATQEERRITSLWFMAYPTTDGGGETLVQLLRPSNNELTHDYQTFPIRIKAGTYKIYVVANMPEIGPQTTEEELRQIVLDYRNGESLVLPSTTGNGLPMVYESTDTVTITAAQSQKIQADLVFTCVKVRCTLWFDNTDGGHSHNVFGKNYLLMQDITGRNIATQAPLLPTGKAIEGMELLCTAEGALNGHYADDEYSEDAHEDLTFTQTTTSNTGKWAYRSTTFYLPEHYVKQNDDQSYLDITAALHDATGVKKANVAYTLPLGDEPTDSQPLRQLPRGKYYDIVGKIVNLGGEIESNVAIMDWTVETVSAELESPYHLWVEKTSTPLKAGDSISIALRTDSPTLTTEQAQVTIGGKEIDPYILTLNKDSETGAYTSVSIEVNPELVPGSTVPDDAKKFYIVMQNHDGDAILKKEIKIEPLDLEPYLTVTPEQYIIRISDIGNLPEHTVIFSYETNLTEVNVTCGNTTITTTGISWSENSNVTITDSGLQDGKGTVSVTLNTPYDPAAYPTLQTVVLDYEATGTHKPDASTTEETITLTDQTTVTIIPNAQTYRLHFRPVDDSWTNPHIYVYEPLYGMDGREIRIQNANGDDEGEHALQYSFTGKRTFKGWTEQGGTISWSTQQKEDKGNYWLVDYGWDPIRTELYVYYDNIDYSPDFRTDCCASDVNPKWPGVKMKVDTENPGWFYFDLPALAEPDKTLIMFAEGHDGNNDPQERYPAHMVPGVPLYDYADKEGWFLYDWNESDQNEFVDDKPSVPEIEYLNGNTLPDGIYRIYSRRTHFWLWIDGGGNYSTGAWPGEYYVGTMGKDGDNPYYYYYEMVVNSSSRPSWTPGTIQCACTNNGDTGSRIDRTIQVSDWKRVQGSNYYYYVIN</sequence>
<evidence type="ECO:0000256" key="3">
    <source>
        <dbReference type="ARBA" id="ARBA00022729"/>
    </source>
</evidence>
<dbReference type="PROSITE" id="PS51257">
    <property type="entry name" value="PROKAR_LIPOPROTEIN"/>
    <property type="match status" value="1"/>
</dbReference>
<reference evidence="7" key="2">
    <citation type="submission" date="2021-04" db="EMBL/GenBank/DDBJ databases">
        <authorList>
            <person name="Gilroy R."/>
        </authorList>
    </citation>
    <scope>NUCLEOTIDE SEQUENCE</scope>
    <source>
        <strain evidence="7">ChiHjej12B11-24981</strain>
    </source>
</reference>
<dbReference type="InterPro" id="IPR029141">
    <property type="entry name" value="FimA_N"/>
</dbReference>
<comment type="subcellular location">
    <subcellularLocation>
        <location evidence="1">Fimbrium</location>
    </subcellularLocation>
</comment>
<accession>A0A9D2A2S7</accession>
<evidence type="ECO:0000256" key="2">
    <source>
        <dbReference type="ARBA" id="ARBA00006011"/>
    </source>
</evidence>
<evidence type="ECO:0000313" key="7">
    <source>
        <dbReference type="EMBL" id="HIZ01077.1"/>
    </source>
</evidence>
<evidence type="ECO:0000313" key="8">
    <source>
        <dbReference type="Proteomes" id="UP000824023"/>
    </source>
</evidence>
<dbReference type="Pfam" id="PF06321">
    <property type="entry name" value="P_gingi_FimA"/>
    <property type="match status" value="1"/>
</dbReference>
<keyword evidence="3 5" id="KW-0732">Signal</keyword>
<evidence type="ECO:0000259" key="6">
    <source>
        <dbReference type="Pfam" id="PF06321"/>
    </source>
</evidence>
<dbReference type="GO" id="GO:0009289">
    <property type="term" value="C:pilus"/>
    <property type="evidence" value="ECO:0007669"/>
    <property type="project" value="UniProtKB-SubCell"/>
</dbReference>
<comment type="similarity">
    <text evidence="2">Belongs to the bacteroidetes fimbrillin superfamily. FimA/Mfa1 family.</text>
</comment>
<comment type="caution">
    <text evidence="7">The sequence shown here is derived from an EMBL/GenBank/DDBJ whole genome shotgun (WGS) entry which is preliminary data.</text>
</comment>
<evidence type="ECO:0000256" key="5">
    <source>
        <dbReference type="SAM" id="SignalP"/>
    </source>
</evidence>
<protein>
    <recommendedName>
        <fullName evidence="6">Major fimbrial subunit protein N-terminal domain-containing protein</fullName>
    </recommendedName>
</protein>
<feature type="signal peptide" evidence="5">
    <location>
        <begin position="1"/>
        <end position="23"/>
    </location>
</feature>
<gene>
    <name evidence="7" type="ORF">H9819_02345</name>
</gene>
<evidence type="ECO:0000256" key="1">
    <source>
        <dbReference type="ARBA" id="ARBA00004561"/>
    </source>
</evidence>
<keyword evidence="4" id="KW-0281">Fimbrium</keyword>
<feature type="domain" description="Major fimbrial subunit protein N-terminal" evidence="6">
    <location>
        <begin position="53"/>
        <end position="177"/>
    </location>
</feature>
<name>A0A9D2A2S7_9BACE</name>